<evidence type="ECO:0000313" key="3">
    <source>
        <dbReference type="Proteomes" id="UP001195483"/>
    </source>
</evidence>
<comment type="caution">
    <text evidence="2">The sequence shown here is derived from an EMBL/GenBank/DDBJ whole genome shotgun (WGS) entry which is preliminary data.</text>
</comment>
<proteinExistence type="predicted"/>
<evidence type="ECO:0000256" key="1">
    <source>
        <dbReference type="SAM" id="MobiDB-lite"/>
    </source>
</evidence>
<feature type="compositionally biased region" description="Basic and acidic residues" evidence="1">
    <location>
        <begin position="1"/>
        <end position="16"/>
    </location>
</feature>
<feature type="compositionally biased region" description="Basic and acidic residues" evidence="1">
    <location>
        <begin position="41"/>
        <end position="62"/>
    </location>
</feature>
<dbReference type="EMBL" id="JAEAOA010001406">
    <property type="protein sequence ID" value="KAK3606677.1"/>
    <property type="molecule type" value="Genomic_DNA"/>
</dbReference>
<protein>
    <submittedName>
        <fullName evidence="2">Uncharacterized protein</fullName>
    </submittedName>
</protein>
<keyword evidence="3" id="KW-1185">Reference proteome</keyword>
<feature type="region of interest" description="Disordered" evidence="1">
    <location>
        <begin position="1"/>
        <end position="83"/>
    </location>
</feature>
<reference evidence="2" key="1">
    <citation type="journal article" date="2021" name="Genome Biol. Evol.">
        <title>A High-Quality Reference Genome for a Parasitic Bivalve with Doubly Uniparental Inheritance (Bivalvia: Unionida).</title>
        <authorList>
            <person name="Smith C.H."/>
        </authorList>
    </citation>
    <scope>NUCLEOTIDE SEQUENCE</scope>
    <source>
        <strain evidence="2">CHS0354</strain>
    </source>
</reference>
<feature type="compositionally biased region" description="Basic residues" evidence="1">
    <location>
        <begin position="24"/>
        <end position="40"/>
    </location>
</feature>
<evidence type="ECO:0000313" key="2">
    <source>
        <dbReference type="EMBL" id="KAK3606677.1"/>
    </source>
</evidence>
<reference evidence="2" key="3">
    <citation type="submission" date="2023-05" db="EMBL/GenBank/DDBJ databases">
        <authorList>
            <person name="Smith C.H."/>
        </authorList>
    </citation>
    <scope>NUCLEOTIDE SEQUENCE</scope>
    <source>
        <strain evidence="2">CHS0354</strain>
        <tissue evidence="2">Mantle</tissue>
    </source>
</reference>
<reference evidence="2" key="2">
    <citation type="journal article" date="2021" name="Genome Biol. Evol.">
        <title>Developing a high-quality reference genome for a parasitic bivalve with doubly uniparental inheritance (Bivalvia: Unionida).</title>
        <authorList>
            <person name="Smith C.H."/>
        </authorList>
    </citation>
    <scope>NUCLEOTIDE SEQUENCE</scope>
    <source>
        <strain evidence="2">CHS0354</strain>
        <tissue evidence="2">Mantle</tissue>
    </source>
</reference>
<name>A0AAE0WAQ9_9BIVA</name>
<dbReference type="Proteomes" id="UP001195483">
    <property type="component" value="Unassembled WGS sequence"/>
</dbReference>
<gene>
    <name evidence="2" type="ORF">CHS0354_023238</name>
</gene>
<organism evidence="2 3">
    <name type="scientific">Potamilus streckersoni</name>
    <dbReference type="NCBI Taxonomy" id="2493646"/>
    <lineage>
        <taxon>Eukaryota</taxon>
        <taxon>Metazoa</taxon>
        <taxon>Spiralia</taxon>
        <taxon>Lophotrochozoa</taxon>
        <taxon>Mollusca</taxon>
        <taxon>Bivalvia</taxon>
        <taxon>Autobranchia</taxon>
        <taxon>Heteroconchia</taxon>
        <taxon>Palaeoheterodonta</taxon>
        <taxon>Unionida</taxon>
        <taxon>Unionoidea</taxon>
        <taxon>Unionidae</taxon>
        <taxon>Ambleminae</taxon>
        <taxon>Lampsilini</taxon>
        <taxon>Potamilus</taxon>
    </lineage>
</organism>
<accession>A0AAE0WAQ9</accession>
<sequence length="83" mass="10288">MKHDYIKMKNTHEKTEGINVRVTKEKRYRKIRNQKQRRQSNQREEDERKEIEETGRQNRQTDDGGEMSDRRKRLPTRETSEER</sequence>
<dbReference type="AlphaFoldDB" id="A0AAE0WAQ9"/>